<proteinExistence type="predicted"/>
<dbReference type="Proteomes" id="UP000294194">
    <property type="component" value="Unassembled WGS sequence"/>
</dbReference>
<evidence type="ECO:0000256" key="1">
    <source>
        <dbReference type="ARBA" id="ARBA00023002"/>
    </source>
</evidence>
<dbReference type="PANTHER" id="PTHR22981">
    <property type="entry name" value="3-HYDROXYISOBUTYRATE DEHYDROGENASE-RELATED"/>
    <property type="match status" value="1"/>
</dbReference>
<dbReference type="SUPFAM" id="SSF48179">
    <property type="entry name" value="6-phosphogluconate dehydrogenase C-terminal domain-like"/>
    <property type="match status" value="1"/>
</dbReference>
<dbReference type="GO" id="GO:0050661">
    <property type="term" value="F:NADP binding"/>
    <property type="evidence" value="ECO:0007669"/>
    <property type="project" value="InterPro"/>
</dbReference>
<reference evidence="6" key="1">
    <citation type="submission" date="2019-02" db="EMBL/GenBank/DDBJ databases">
        <title>Glaciihabitans arcticus sp. nov., a psychrotolerant bacterium isolated from polar soil.</title>
        <authorList>
            <person name="Dahal R.H."/>
        </authorList>
    </citation>
    <scope>NUCLEOTIDE SEQUENCE [LARGE SCALE GENOMIC DNA]</scope>
    <source>
        <strain evidence="6">RP-3-7</strain>
    </source>
</reference>
<evidence type="ECO:0000259" key="3">
    <source>
        <dbReference type="Pfam" id="PF03446"/>
    </source>
</evidence>
<feature type="domain" description="6-phosphogluconate dehydrogenase NADP-binding" evidence="3">
    <location>
        <begin position="46"/>
        <end position="190"/>
    </location>
</feature>
<dbReference type="AlphaFoldDB" id="A0A4Q9GYN6"/>
<comment type="caution">
    <text evidence="5">The sequence shown here is derived from an EMBL/GenBank/DDBJ whole genome shotgun (WGS) entry which is preliminary data.</text>
</comment>
<dbReference type="InterPro" id="IPR008927">
    <property type="entry name" value="6-PGluconate_DH-like_C_sf"/>
</dbReference>
<keyword evidence="6" id="KW-1185">Reference proteome</keyword>
<organism evidence="5 6">
    <name type="scientific">Glaciihabitans arcticus</name>
    <dbReference type="NCBI Taxonomy" id="2668039"/>
    <lineage>
        <taxon>Bacteria</taxon>
        <taxon>Bacillati</taxon>
        <taxon>Actinomycetota</taxon>
        <taxon>Actinomycetes</taxon>
        <taxon>Micrococcales</taxon>
        <taxon>Microbacteriaceae</taxon>
        <taxon>Glaciihabitans</taxon>
    </lineage>
</organism>
<dbReference type="SUPFAM" id="SSF51735">
    <property type="entry name" value="NAD(P)-binding Rossmann-fold domains"/>
    <property type="match status" value="1"/>
</dbReference>
<dbReference type="GO" id="GO:0051287">
    <property type="term" value="F:NAD binding"/>
    <property type="evidence" value="ECO:0007669"/>
    <property type="project" value="InterPro"/>
</dbReference>
<dbReference type="GO" id="GO:0016616">
    <property type="term" value="F:oxidoreductase activity, acting on the CH-OH group of donors, NAD or NADP as acceptor"/>
    <property type="evidence" value="ECO:0007669"/>
    <property type="project" value="TreeGrafter"/>
</dbReference>
<gene>
    <name evidence="5" type="ORF">EYE40_11135</name>
</gene>
<keyword evidence="2" id="KW-0520">NAD</keyword>
<dbReference type="InterPro" id="IPR029154">
    <property type="entry name" value="HIBADH-like_NADP-bd"/>
</dbReference>
<evidence type="ECO:0000313" key="6">
    <source>
        <dbReference type="Proteomes" id="UP000294194"/>
    </source>
</evidence>
<evidence type="ECO:0000313" key="5">
    <source>
        <dbReference type="EMBL" id="TBN57903.1"/>
    </source>
</evidence>
<feature type="domain" description="3-hydroxyisobutyrate dehydrogenase-like NAD-binding" evidence="4">
    <location>
        <begin position="196"/>
        <end position="303"/>
    </location>
</feature>
<accession>A0A4Q9GYN6</accession>
<dbReference type="PANTHER" id="PTHR22981:SF7">
    <property type="entry name" value="3-HYDROXYISOBUTYRATE DEHYDROGENASE, MITOCHONDRIAL"/>
    <property type="match status" value="1"/>
</dbReference>
<name>A0A4Q9GYN6_9MICO</name>
<dbReference type="InterPro" id="IPR013328">
    <property type="entry name" value="6PGD_dom2"/>
</dbReference>
<protein>
    <submittedName>
        <fullName evidence="5">NAD(P)-dependent oxidoreductase</fullName>
    </submittedName>
</protein>
<dbReference type="RefSeq" id="WP_130982012.1">
    <property type="nucleotide sequence ID" value="NZ_SISG01000001.1"/>
</dbReference>
<dbReference type="Pfam" id="PF14833">
    <property type="entry name" value="NAD_binding_11"/>
    <property type="match status" value="1"/>
</dbReference>
<evidence type="ECO:0000259" key="4">
    <source>
        <dbReference type="Pfam" id="PF14833"/>
    </source>
</evidence>
<dbReference type="Gene3D" id="3.40.50.720">
    <property type="entry name" value="NAD(P)-binding Rossmann-like Domain"/>
    <property type="match status" value="1"/>
</dbReference>
<dbReference type="Pfam" id="PF03446">
    <property type="entry name" value="NAD_binding_2"/>
    <property type="match status" value="1"/>
</dbReference>
<keyword evidence="1" id="KW-0560">Oxidoreductase</keyword>
<evidence type="ECO:0000256" key="2">
    <source>
        <dbReference type="ARBA" id="ARBA00023027"/>
    </source>
</evidence>
<dbReference type="EMBL" id="SISG01000001">
    <property type="protein sequence ID" value="TBN57903.1"/>
    <property type="molecule type" value="Genomic_DNA"/>
</dbReference>
<dbReference type="InterPro" id="IPR006115">
    <property type="entry name" value="6PGDH_NADP-bd"/>
</dbReference>
<dbReference type="InterPro" id="IPR036291">
    <property type="entry name" value="NAD(P)-bd_dom_sf"/>
</dbReference>
<sequence length="324" mass="33471">MRGRSISVVSAEKRKVIVRANRPGRNGARGQSGVAGLSCHDNPMERIGIIGLGRMGGPITARLTAAGFAVASYDSRPDSGRTMDDAQALAASVDILVTVLPGTPELRAVMAEITMTPGTLWLDLTSADPRAAIEIASALAEHGVASVGAPMGGGPGAAAAGELTFFVGGAETSRDRIAPVLGVLGTSTIMGDDVTAGYTTKLLANTLWFGQAIAVAEALLLGQAQGIEPGPLREALAGSAGGSAFITQHLPALFDGDYLATFGIDRVVEELDSVTALAREHGTPIELTDLVARTHREALDEFGPIDGELLGMKLLEQRAGRELR</sequence>
<dbReference type="Gene3D" id="1.10.1040.10">
    <property type="entry name" value="N-(1-d-carboxylethyl)-l-norvaline Dehydrogenase, domain 2"/>
    <property type="match status" value="1"/>
</dbReference>